<dbReference type="PaxDb" id="584708-Apau_0028"/>
<gene>
    <name evidence="10" type="ORF">Apau_0028</name>
</gene>
<keyword evidence="4" id="KW-0677">Repeat</keyword>
<dbReference type="InterPro" id="IPR017054">
    <property type="entry name" value="PduS"/>
</dbReference>
<evidence type="ECO:0000256" key="2">
    <source>
        <dbReference type="ARBA" id="ARBA00022485"/>
    </source>
</evidence>
<dbReference type="AlphaFoldDB" id="E3CVB2"/>
<dbReference type="InterPro" id="IPR037225">
    <property type="entry name" value="Nuo51_FMN-bd_sf"/>
</dbReference>
<keyword evidence="6" id="KW-0408">Iron</keyword>
<evidence type="ECO:0000256" key="4">
    <source>
        <dbReference type="ARBA" id="ARBA00022737"/>
    </source>
</evidence>
<dbReference type="Pfam" id="PF01512">
    <property type="entry name" value="Complex1_51K"/>
    <property type="match status" value="1"/>
</dbReference>
<dbReference type="GO" id="GO:0016020">
    <property type="term" value="C:membrane"/>
    <property type="evidence" value="ECO:0007669"/>
    <property type="project" value="InterPro"/>
</dbReference>
<dbReference type="SUPFAM" id="SSF142019">
    <property type="entry name" value="Nqo1 FMN-binding domain-like"/>
    <property type="match status" value="1"/>
</dbReference>
<feature type="domain" description="RnfC Barrel sandwich hybrid" evidence="9">
    <location>
        <begin position="374"/>
        <end position="435"/>
    </location>
</feature>
<evidence type="ECO:0000256" key="3">
    <source>
        <dbReference type="ARBA" id="ARBA00022723"/>
    </source>
</evidence>
<name>E3CVB2_9BACT</name>
<dbReference type="PANTHER" id="PTHR43034">
    <property type="entry name" value="ION-TRANSLOCATING OXIDOREDUCTASE COMPLEX SUBUNIT C"/>
    <property type="match status" value="1"/>
</dbReference>
<protein>
    <submittedName>
        <fullName evidence="10">Respiratory-chain NADH dehydrogenase domain 51 kDa subunit</fullName>
    </submittedName>
</protein>
<dbReference type="eggNOG" id="COG4656">
    <property type="taxonomic scope" value="Bacteria"/>
</dbReference>
<dbReference type="GO" id="GO:0046872">
    <property type="term" value="F:metal ion binding"/>
    <property type="evidence" value="ECO:0007669"/>
    <property type="project" value="UniProtKB-KW"/>
</dbReference>
<reference evidence="10 11" key="1">
    <citation type="journal article" date="2010" name="Stand. Genomic Sci.">
        <title>Non-contiguous finished genome sequence of Aminomonas paucivorans type strain (GLU-3).</title>
        <authorList>
            <person name="Pitluck S."/>
            <person name="Yasawong M."/>
            <person name="Held B."/>
            <person name="Lapidus A."/>
            <person name="Nolan M."/>
            <person name="Copeland A."/>
            <person name="Lucas S."/>
            <person name="Del Rio T.G."/>
            <person name="Tice H."/>
            <person name="Cheng J.F."/>
            <person name="Chertkov O."/>
            <person name="Goodwin L."/>
            <person name="Tapia R."/>
            <person name="Han C."/>
            <person name="Liolios K."/>
            <person name="Ivanova N."/>
            <person name="Mavromatis K."/>
            <person name="Ovchinnikova G."/>
            <person name="Pati A."/>
            <person name="Chen A."/>
            <person name="Palaniappan K."/>
            <person name="Land M."/>
            <person name="Hauser L."/>
            <person name="Chang Y.J."/>
            <person name="Jeffries C.D."/>
            <person name="Pukall R."/>
            <person name="Spring S."/>
            <person name="Rohde M."/>
            <person name="Sikorski J."/>
            <person name="Goker M."/>
            <person name="Woyke T."/>
            <person name="Bristow J."/>
            <person name="Eisen J.A."/>
            <person name="Markowitz V."/>
            <person name="Hugenholtz P."/>
            <person name="Kyrpides N.C."/>
            <person name="Klenk H.P."/>
        </authorList>
    </citation>
    <scope>NUCLEOTIDE SEQUENCE [LARGE SCALE GENOMIC DNA]</scope>
    <source>
        <strain evidence="10 11">DSM 12260</strain>
    </source>
</reference>
<evidence type="ECO:0000256" key="7">
    <source>
        <dbReference type="ARBA" id="ARBA00023014"/>
    </source>
</evidence>
<evidence type="ECO:0000256" key="5">
    <source>
        <dbReference type="ARBA" id="ARBA00022982"/>
    </source>
</evidence>
<dbReference type="Proteomes" id="UP000005096">
    <property type="component" value="Chromosome"/>
</dbReference>
<evidence type="ECO:0000256" key="1">
    <source>
        <dbReference type="ARBA" id="ARBA00022448"/>
    </source>
</evidence>
<evidence type="ECO:0000256" key="6">
    <source>
        <dbReference type="ARBA" id="ARBA00023004"/>
    </source>
</evidence>
<keyword evidence="3" id="KW-0479">Metal-binding</keyword>
<dbReference type="Pfam" id="PF13534">
    <property type="entry name" value="Fer4_17"/>
    <property type="match status" value="1"/>
</dbReference>
<dbReference type="OrthoDB" id="9767754at2"/>
<dbReference type="Gene3D" id="3.40.50.11540">
    <property type="entry name" value="NADH-ubiquinone oxidoreductase 51kDa subunit"/>
    <property type="match status" value="1"/>
</dbReference>
<dbReference type="GO" id="GO:0009055">
    <property type="term" value="F:electron transfer activity"/>
    <property type="evidence" value="ECO:0007669"/>
    <property type="project" value="InterPro"/>
</dbReference>
<dbReference type="Pfam" id="PF13375">
    <property type="entry name" value="RnfC_N"/>
    <property type="match status" value="1"/>
</dbReference>
<dbReference type="PANTHER" id="PTHR43034:SF2">
    <property type="entry name" value="ION-TRANSLOCATING OXIDOREDUCTASE COMPLEX SUBUNIT C"/>
    <property type="match status" value="1"/>
</dbReference>
<dbReference type="InterPro" id="IPR026902">
    <property type="entry name" value="RnfC_N"/>
</dbReference>
<dbReference type="InterPro" id="IPR011538">
    <property type="entry name" value="Nuo51_FMN-bd"/>
</dbReference>
<organism evidence="10 11">
    <name type="scientific">Aminomonas paucivorans DSM 12260</name>
    <dbReference type="NCBI Taxonomy" id="584708"/>
    <lineage>
        <taxon>Bacteria</taxon>
        <taxon>Thermotogati</taxon>
        <taxon>Synergistota</taxon>
        <taxon>Synergistia</taxon>
        <taxon>Synergistales</taxon>
        <taxon>Synergistaceae</taxon>
        <taxon>Aminomonas</taxon>
    </lineage>
</organism>
<keyword evidence="5" id="KW-0249">Electron transport</keyword>
<accession>E3CVB2</accession>
<dbReference type="GO" id="GO:0051539">
    <property type="term" value="F:4 iron, 4 sulfur cluster binding"/>
    <property type="evidence" value="ECO:0007669"/>
    <property type="project" value="UniProtKB-KW"/>
</dbReference>
<proteinExistence type="predicted"/>
<dbReference type="SUPFAM" id="SSF46548">
    <property type="entry name" value="alpha-helical ferredoxin"/>
    <property type="match status" value="1"/>
</dbReference>
<dbReference type="RefSeq" id="WP_006299606.1">
    <property type="nucleotide sequence ID" value="NZ_CM001022.1"/>
</dbReference>
<dbReference type="InterPro" id="IPR010208">
    <property type="entry name" value="Ion_transpt_RnfC/RsxC"/>
</dbReference>
<dbReference type="SUPFAM" id="SSF142984">
    <property type="entry name" value="Nqo1 middle domain-like"/>
    <property type="match status" value="1"/>
</dbReference>
<evidence type="ECO:0000259" key="8">
    <source>
        <dbReference type="Pfam" id="PF01512"/>
    </source>
</evidence>
<sequence length="446" mass="47522">MERGELARRVFEAGVVGAGGAGFPTHVKLAAEGIDTYLINGAECEPLLTVDQHLMEAEAPRLVRAAASVAEALGATRAVFGLKKKYRRQIDALRAAGGEVAEVGNTYPAGDEVILIQEVLGRTVPEGGLPLLVGAVVNNPETLLNVAEALEGRPVTHTYVTLGGAVASRGVWRVPVGTDGAELLAAAGGVTEDDPAYIEGGPMTGKYRFDPHFPVTKATKGLLVVPRTSALVRYETLDVERMLNQARVACCQCVQCTLACSRNLVGYDLEPHRIMRLLAYGPMGLPEVAKQAFLCSECNLCSGLHACPMQLSPRRVNQVLKARMREAGIRPDFPRREIEPRREQPYRQVPSHRLVQRLGLERYEGPSPFRGDLRPSGDLTVLLKQHAGVPAVPCVAPGQVLEAGALLGSPPEGALGARVHAPLGGQVVRVTPEAVILRPAAAGQEG</sequence>
<dbReference type="STRING" id="584708.Apau_0028"/>
<evidence type="ECO:0000313" key="10">
    <source>
        <dbReference type="EMBL" id="EFQ22469.1"/>
    </source>
</evidence>
<keyword evidence="11" id="KW-1185">Reference proteome</keyword>
<feature type="domain" description="NADH-ubiquinone oxidoreductase 51kDa subunit FMN-binding" evidence="8">
    <location>
        <begin position="10"/>
        <end position="147"/>
    </location>
</feature>
<keyword evidence="2" id="KW-0004">4Fe-4S</keyword>
<dbReference type="EMBL" id="CM001022">
    <property type="protein sequence ID" value="EFQ22469.1"/>
    <property type="molecule type" value="Genomic_DNA"/>
</dbReference>
<dbReference type="PIRSF" id="PIRSF036408">
    <property type="entry name" value="PduS_prd"/>
    <property type="match status" value="1"/>
</dbReference>
<evidence type="ECO:0000259" key="9">
    <source>
        <dbReference type="Pfam" id="PF13375"/>
    </source>
</evidence>
<evidence type="ECO:0000313" key="11">
    <source>
        <dbReference type="Proteomes" id="UP000005096"/>
    </source>
</evidence>
<keyword evidence="7" id="KW-0411">Iron-sulfur</keyword>
<keyword evidence="1" id="KW-0813">Transport</keyword>
<dbReference type="HOGENOM" id="CLU_010808_0_0_0"/>